<dbReference type="EMBL" id="BLLF01003903">
    <property type="protein sequence ID" value="GFH28494.1"/>
    <property type="molecule type" value="Genomic_DNA"/>
</dbReference>
<accession>A0A6A0A8F4</accession>
<protein>
    <submittedName>
        <fullName evidence="1">Uncharacterized protein</fullName>
    </submittedName>
</protein>
<comment type="caution">
    <text evidence="1">The sequence shown here is derived from an EMBL/GenBank/DDBJ whole genome shotgun (WGS) entry which is preliminary data.</text>
</comment>
<proteinExistence type="predicted"/>
<sequence>MAAVMTYRANRDRVIMMGMSLHEHAMALCKHCPEFTLTYPDYNPANRWEGAIATVDEDVSDRLL</sequence>
<reference evidence="1 2" key="1">
    <citation type="submission" date="2020-02" db="EMBL/GenBank/DDBJ databases">
        <title>Draft genome sequence of Haematococcus lacustris strain NIES-144.</title>
        <authorList>
            <person name="Morimoto D."/>
            <person name="Nakagawa S."/>
            <person name="Yoshida T."/>
            <person name="Sawayama S."/>
        </authorList>
    </citation>
    <scope>NUCLEOTIDE SEQUENCE [LARGE SCALE GENOMIC DNA]</scope>
    <source>
        <strain evidence="1 2">NIES-144</strain>
    </source>
</reference>
<evidence type="ECO:0000313" key="2">
    <source>
        <dbReference type="Proteomes" id="UP000485058"/>
    </source>
</evidence>
<gene>
    <name evidence="1" type="ORF">HaLaN_26995</name>
</gene>
<keyword evidence="2" id="KW-1185">Reference proteome</keyword>
<evidence type="ECO:0000313" key="1">
    <source>
        <dbReference type="EMBL" id="GFH28494.1"/>
    </source>
</evidence>
<name>A0A6A0A8F4_HAELA</name>
<dbReference type="Proteomes" id="UP000485058">
    <property type="component" value="Unassembled WGS sequence"/>
</dbReference>
<dbReference type="AlphaFoldDB" id="A0A6A0A8F4"/>
<organism evidence="1 2">
    <name type="scientific">Haematococcus lacustris</name>
    <name type="common">Green alga</name>
    <name type="synonym">Haematococcus pluvialis</name>
    <dbReference type="NCBI Taxonomy" id="44745"/>
    <lineage>
        <taxon>Eukaryota</taxon>
        <taxon>Viridiplantae</taxon>
        <taxon>Chlorophyta</taxon>
        <taxon>core chlorophytes</taxon>
        <taxon>Chlorophyceae</taxon>
        <taxon>CS clade</taxon>
        <taxon>Chlamydomonadales</taxon>
        <taxon>Haematococcaceae</taxon>
        <taxon>Haematococcus</taxon>
    </lineage>
</organism>